<dbReference type="EMBL" id="CP012542">
    <property type="protein sequence ID" value="QCD44424.1"/>
    <property type="molecule type" value="Genomic_DNA"/>
</dbReference>
<protein>
    <submittedName>
        <fullName evidence="3">Uncharacterized protein</fullName>
    </submittedName>
</protein>
<gene>
    <name evidence="1" type="ORF">CMUC_0272</name>
    <name evidence="2" type="ORF">CMUC_0625</name>
    <name evidence="3" type="ORF">CMUC_0890</name>
</gene>
<dbReference type="AlphaFoldDB" id="A0A6G5QGE3"/>
<sequence length="101" mass="12276">MKSRTTRTMRYFNALKTKFDNVDDFAIDELKEDIESQKVRHFGFTNFCQNGKFYTCDLLDKKFKKDENYLIFQEEYMYDSFCGYLAYPLKNGKYWVVSFKD</sequence>
<dbReference type="RefSeq" id="WP_171993350.1">
    <property type="nucleotide sequence ID" value="NZ_CP012542.1"/>
</dbReference>
<dbReference type="Proteomes" id="UP000503264">
    <property type="component" value="Chromosome"/>
</dbReference>
<dbReference type="EMBL" id="CP012542">
    <property type="protein sequence ID" value="QCD44086.1"/>
    <property type="molecule type" value="Genomic_DNA"/>
</dbReference>
<evidence type="ECO:0000313" key="3">
    <source>
        <dbReference type="EMBL" id="QCD44679.1"/>
    </source>
</evidence>
<dbReference type="EMBL" id="CP012542">
    <property type="protein sequence ID" value="QCD44679.1"/>
    <property type="molecule type" value="Genomic_DNA"/>
</dbReference>
<evidence type="ECO:0000313" key="1">
    <source>
        <dbReference type="EMBL" id="QCD44086.1"/>
    </source>
</evidence>
<keyword evidence="4" id="KW-1185">Reference proteome</keyword>
<accession>A0A6G5QGE3</accession>
<evidence type="ECO:0000313" key="4">
    <source>
        <dbReference type="Proteomes" id="UP000503264"/>
    </source>
</evidence>
<evidence type="ECO:0000313" key="2">
    <source>
        <dbReference type="EMBL" id="QCD44424.1"/>
    </source>
</evidence>
<name>A0A6G5QGE3_9BACT</name>
<organism evidence="3 4">
    <name type="scientific">Campylobacter mucosalis CCUG 21559</name>
    <dbReference type="NCBI Taxonomy" id="1032067"/>
    <lineage>
        <taxon>Bacteria</taxon>
        <taxon>Pseudomonadati</taxon>
        <taxon>Campylobacterota</taxon>
        <taxon>Epsilonproteobacteria</taxon>
        <taxon>Campylobacterales</taxon>
        <taxon>Campylobacteraceae</taxon>
        <taxon>Campylobacter</taxon>
    </lineage>
</organism>
<reference evidence="3 4" key="1">
    <citation type="submission" date="2016-07" db="EMBL/GenBank/DDBJ databases">
        <title>Comparative genomics of the Campylobacter concisus group.</title>
        <authorList>
            <person name="Miller W.G."/>
            <person name="Yee E."/>
            <person name="Chapman M.H."/>
            <person name="Huynh S."/>
            <person name="Bono J.L."/>
            <person name="On S.L.W."/>
            <person name="StLeger J."/>
            <person name="Foster G."/>
            <person name="Parker C.T."/>
        </authorList>
    </citation>
    <scope>NUCLEOTIDE SEQUENCE [LARGE SCALE GENOMIC DNA]</scope>
    <source>
        <strain evidence="3 4">CCUG 21559</strain>
    </source>
</reference>
<proteinExistence type="predicted"/>